<proteinExistence type="predicted"/>
<dbReference type="Gene3D" id="3.30.465.10">
    <property type="match status" value="1"/>
</dbReference>
<evidence type="ECO:0000313" key="2">
    <source>
        <dbReference type="Proteomes" id="UP000800200"/>
    </source>
</evidence>
<dbReference type="EMBL" id="ML994618">
    <property type="protein sequence ID" value="KAF2190771.1"/>
    <property type="molecule type" value="Genomic_DNA"/>
</dbReference>
<dbReference type="Proteomes" id="UP000800200">
    <property type="component" value="Unassembled WGS sequence"/>
</dbReference>
<dbReference type="AlphaFoldDB" id="A0A6A6EGZ0"/>
<dbReference type="SUPFAM" id="SSF56176">
    <property type="entry name" value="FAD-binding/transporter-associated domain-like"/>
    <property type="match status" value="1"/>
</dbReference>
<reference evidence="1" key="1">
    <citation type="journal article" date="2020" name="Stud. Mycol.">
        <title>101 Dothideomycetes genomes: a test case for predicting lifestyles and emergence of pathogens.</title>
        <authorList>
            <person name="Haridas S."/>
            <person name="Albert R."/>
            <person name="Binder M."/>
            <person name="Bloem J."/>
            <person name="Labutti K."/>
            <person name="Salamov A."/>
            <person name="Andreopoulos B."/>
            <person name="Baker S."/>
            <person name="Barry K."/>
            <person name="Bills G."/>
            <person name="Bluhm B."/>
            <person name="Cannon C."/>
            <person name="Castanera R."/>
            <person name="Culley D."/>
            <person name="Daum C."/>
            <person name="Ezra D."/>
            <person name="Gonzalez J."/>
            <person name="Henrissat B."/>
            <person name="Kuo A."/>
            <person name="Liang C."/>
            <person name="Lipzen A."/>
            <person name="Lutzoni F."/>
            <person name="Magnuson J."/>
            <person name="Mondo S."/>
            <person name="Nolan M."/>
            <person name="Ohm R."/>
            <person name="Pangilinan J."/>
            <person name="Park H.-J."/>
            <person name="Ramirez L."/>
            <person name="Alfaro M."/>
            <person name="Sun H."/>
            <person name="Tritt A."/>
            <person name="Yoshinaga Y."/>
            <person name="Zwiers L.-H."/>
            <person name="Turgeon B."/>
            <person name="Goodwin S."/>
            <person name="Spatafora J."/>
            <person name="Crous P."/>
            <person name="Grigoriev I."/>
        </authorList>
    </citation>
    <scope>NUCLEOTIDE SEQUENCE</scope>
    <source>
        <strain evidence="1">CBS 207.26</strain>
    </source>
</reference>
<dbReference type="GO" id="GO:0050660">
    <property type="term" value="F:flavin adenine dinucleotide binding"/>
    <property type="evidence" value="ECO:0007669"/>
    <property type="project" value="InterPro"/>
</dbReference>
<organism evidence="1 2">
    <name type="scientific">Zopfia rhizophila CBS 207.26</name>
    <dbReference type="NCBI Taxonomy" id="1314779"/>
    <lineage>
        <taxon>Eukaryota</taxon>
        <taxon>Fungi</taxon>
        <taxon>Dikarya</taxon>
        <taxon>Ascomycota</taxon>
        <taxon>Pezizomycotina</taxon>
        <taxon>Dothideomycetes</taxon>
        <taxon>Dothideomycetes incertae sedis</taxon>
        <taxon>Zopfiaceae</taxon>
        <taxon>Zopfia</taxon>
    </lineage>
</organism>
<accession>A0A6A6EGZ0</accession>
<keyword evidence="2" id="KW-1185">Reference proteome</keyword>
<dbReference type="OrthoDB" id="2151789at2759"/>
<evidence type="ECO:0000313" key="1">
    <source>
        <dbReference type="EMBL" id="KAF2190771.1"/>
    </source>
</evidence>
<dbReference type="InterPro" id="IPR036318">
    <property type="entry name" value="FAD-bd_PCMH-like_sf"/>
</dbReference>
<sequence length="149" mass="16916">MWIQRWKSLRPIIFGEVSWMSYEFGLTSDPQNMLDAQVVKMNGEVLWASKDSELLWALRGGGGRFGAVTALKPKAYKYLNHIQRHDPHPREALLAFAKAIPEFADRNTDRAFIGKPSVLGLGLLVYDAHGEEHGRGEKGFKWPWIFGGY</sequence>
<protein>
    <submittedName>
        <fullName evidence="1">Uncharacterized protein</fullName>
    </submittedName>
</protein>
<name>A0A6A6EGZ0_9PEZI</name>
<dbReference type="InterPro" id="IPR016169">
    <property type="entry name" value="FAD-bd_PCMH_sub2"/>
</dbReference>
<gene>
    <name evidence="1" type="ORF">K469DRAFT_697996</name>
</gene>